<keyword evidence="2" id="KW-1185">Reference proteome</keyword>
<protein>
    <submittedName>
        <fullName evidence="1">Uncharacterized protein</fullName>
    </submittedName>
</protein>
<gene>
    <name evidence="1" type="ORF">GCM10008955_36860</name>
</gene>
<evidence type="ECO:0000313" key="1">
    <source>
        <dbReference type="EMBL" id="GGK39660.1"/>
    </source>
</evidence>
<dbReference type="EMBL" id="BMPP01000020">
    <property type="protein sequence ID" value="GGK39660.1"/>
    <property type="molecule type" value="Genomic_DNA"/>
</dbReference>
<accession>A0ABQ2F1Q2</accession>
<sequence length="71" mass="7880">MTDMSRADATELTAVRAVIEAQIAVTTAGRHDLLPEIRTLRRLYKNAPVQPEALHQVRDAALAVMERLRAS</sequence>
<name>A0ABQ2F1Q2_9DEIO</name>
<organism evidence="1 2">
    <name type="scientific">Deinococcus malanensis</name>
    <dbReference type="NCBI Taxonomy" id="1706855"/>
    <lineage>
        <taxon>Bacteria</taxon>
        <taxon>Thermotogati</taxon>
        <taxon>Deinococcota</taxon>
        <taxon>Deinococci</taxon>
        <taxon>Deinococcales</taxon>
        <taxon>Deinococcaceae</taxon>
        <taxon>Deinococcus</taxon>
    </lineage>
</organism>
<proteinExistence type="predicted"/>
<dbReference type="Proteomes" id="UP000647587">
    <property type="component" value="Unassembled WGS sequence"/>
</dbReference>
<comment type="caution">
    <text evidence="1">The sequence shown here is derived from an EMBL/GenBank/DDBJ whole genome shotgun (WGS) entry which is preliminary data.</text>
</comment>
<reference evidence="2" key="1">
    <citation type="journal article" date="2019" name="Int. J. Syst. Evol. Microbiol.">
        <title>The Global Catalogue of Microorganisms (GCM) 10K type strain sequencing project: providing services to taxonomists for standard genome sequencing and annotation.</title>
        <authorList>
            <consortium name="The Broad Institute Genomics Platform"/>
            <consortium name="The Broad Institute Genome Sequencing Center for Infectious Disease"/>
            <person name="Wu L."/>
            <person name="Ma J."/>
        </authorList>
    </citation>
    <scope>NUCLEOTIDE SEQUENCE [LARGE SCALE GENOMIC DNA]</scope>
    <source>
        <strain evidence="2">JCM 30331</strain>
    </source>
</reference>
<evidence type="ECO:0000313" key="2">
    <source>
        <dbReference type="Proteomes" id="UP000647587"/>
    </source>
</evidence>